<organism evidence="7 8">
    <name type="scientific">Candidatus Faecalibacterium faecigallinarum</name>
    <dbReference type="NCBI Taxonomy" id="2838577"/>
    <lineage>
        <taxon>Bacteria</taxon>
        <taxon>Bacillati</taxon>
        <taxon>Bacillota</taxon>
        <taxon>Clostridia</taxon>
        <taxon>Eubacteriales</taxon>
        <taxon>Oscillospiraceae</taxon>
        <taxon>Faecalibacterium</taxon>
    </lineage>
</organism>
<dbReference type="EMBL" id="DWWN01000005">
    <property type="protein sequence ID" value="HJC44653.1"/>
    <property type="molecule type" value="Genomic_DNA"/>
</dbReference>
<evidence type="ECO:0000256" key="2">
    <source>
        <dbReference type="ARBA" id="ARBA00005695"/>
    </source>
</evidence>
<dbReference type="Proteomes" id="UP000823906">
    <property type="component" value="Unassembled WGS sequence"/>
</dbReference>
<feature type="transmembrane region" description="Helical" evidence="5">
    <location>
        <begin position="47"/>
        <end position="65"/>
    </location>
</feature>
<dbReference type="InterPro" id="IPR030678">
    <property type="entry name" value="Peptide/Ni-bd"/>
</dbReference>
<accession>A0A9D2T2G1</accession>
<evidence type="ECO:0000256" key="5">
    <source>
        <dbReference type="SAM" id="Phobius"/>
    </source>
</evidence>
<keyword evidence="5" id="KW-0472">Membrane</keyword>
<evidence type="ECO:0000313" key="7">
    <source>
        <dbReference type="EMBL" id="HJC44653.1"/>
    </source>
</evidence>
<dbReference type="SUPFAM" id="SSF53850">
    <property type="entry name" value="Periplasmic binding protein-like II"/>
    <property type="match status" value="1"/>
</dbReference>
<dbReference type="PIRSF" id="PIRSF002741">
    <property type="entry name" value="MppA"/>
    <property type="match status" value="1"/>
</dbReference>
<gene>
    <name evidence="7" type="ORF">H9703_00705</name>
</gene>
<dbReference type="InterPro" id="IPR039424">
    <property type="entry name" value="SBP_5"/>
</dbReference>
<keyword evidence="3" id="KW-0813">Transport</keyword>
<reference evidence="7" key="1">
    <citation type="journal article" date="2021" name="PeerJ">
        <title>Extensive microbial diversity within the chicken gut microbiome revealed by metagenomics and culture.</title>
        <authorList>
            <person name="Gilroy R."/>
            <person name="Ravi A."/>
            <person name="Getino M."/>
            <person name="Pursley I."/>
            <person name="Horton D.L."/>
            <person name="Alikhan N.F."/>
            <person name="Baker D."/>
            <person name="Gharbi K."/>
            <person name="Hall N."/>
            <person name="Watson M."/>
            <person name="Adriaenssens E.M."/>
            <person name="Foster-Nyarko E."/>
            <person name="Jarju S."/>
            <person name="Secka A."/>
            <person name="Antonio M."/>
            <person name="Oren A."/>
            <person name="Chaudhuri R.R."/>
            <person name="La Ragione R."/>
            <person name="Hildebrand F."/>
            <person name="Pallen M.J."/>
        </authorList>
    </citation>
    <scope>NUCLEOTIDE SEQUENCE</scope>
    <source>
        <strain evidence="7">ChiSjej5B23-2810</strain>
    </source>
</reference>
<feature type="domain" description="Solute-binding protein family 5" evidence="6">
    <location>
        <begin position="115"/>
        <end position="481"/>
    </location>
</feature>
<evidence type="ECO:0000259" key="6">
    <source>
        <dbReference type="Pfam" id="PF00496"/>
    </source>
</evidence>
<dbReference type="Pfam" id="PF00496">
    <property type="entry name" value="SBP_bac_5"/>
    <property type="match status" value="1"/>
</dbReference>
<dbReference type="Gene3D" id="3.40.190.10">
    <property type="entry name" value="Periplasmic binding protein-like II"/>
    <property type="match status" value="1"/>
</dbReference>
<dbReference type="PANTHER" id="PTHR30290">
    <property type="entry name" value="PERIPLASMIC BINDING COMPONENT OF ABC TRANSPORTER"/>
    <property type="match status" value="1"/>
</dbReference>
<evidence type="ECO:0000256" key="1">
    <source>
        <dbReference type="ARBA" id="ARBA00004196"/>
    </source>
</evidence>
<dbReference type="PANTHER" id="PTHR30290:SF10">
    <property type="entry name" value="PERIPLASMIC OLIGOPEPTIDE-BINDING PROTEIN-RELATED"/>
    <property type="match status" value="1"/>
</dbReference>
<evidence type="ECO:0000256" key="3">
    <source>
        <dbReference type="ARBA" id="ARBA00022448"/>
    </source>
</evidence>
<dbReference type="Gene3D" id="3.90.76.10">
    <property type="entry name" value="Dipeptide-binding Protein, Domain 1"/>
    <property type="match status" value="1"/>
</dbReference>
<dbReference type="Gene3D" id="3.10.105.10">
    <property type="entry name" value="Dipeptide-binding Protein, Domain 3"/>
    <property type="match status" value="1"/>
</dbReference>
<keyword evidence="5" id="KW-1133">Transmembrane helix</keyword>
<comment type="similarity">
    <text evidence="2">Belongs to the bacterial solute-binding protein 5 family.</text>
</comment>
<dbReference type="GO" id="GO:0015833">
    <property type="term" value="P:peptide transport"/>
    <property type="evidence" value="ECO:0007669"/>
    <property type="project" value="TreeGrafter"/>
</dbReference>
<dbReference type="CDD" id="cd08504">
    <property type="entry name" value="PBP2_OppA"/>
    <property type="match status" value="1"/>
</dbReference>
<dbReference type="GO" id="GO:0043190">
    <property type="term" value="C:ATP-binding cassette (ABC) transporter complex"/>
    <property type="evidence" value="ECO:0007669"/>
    <property type="project" value="InterPro"/>
</dbReference>
<dbReference type="GO" id="GO:0030313">
    <property type="term" value="C:cell envelope"/>
    <property type="evidence" value="ECO:0007669"/>
    <property type="project" value="UniProtKB-SubCell"/>
</dbReference>
<protein>
    <submittedName>
        <fullName evidence="7">Peptide ABC transporter substrate-binding protein</fullName>
    </submittedName>
</protein>
<evidence type="ECO:0000256" key="4">
    <source>
        <dbReference type="ARBA" id="ARBA00022729"/>
    </source>
</evidence>
<comment type="subcellular location">
    <subcellularLocation>
        <location evidence="1">Cell envelope</location>
    </subcellularLocation>
</comment>
<sequence length="563" mass="59390">MIDARTLGSPCGGAGAKRLRGEYRRPPLRLRGPTTTQKGYLALKHRFVRIAAAVLAAAFALAMAGCTAGSGVNSFTWFVENIPANLDPQIASAPEDVLACKNLYGGLVRLDAGGQPQPDLAERWTVSPDGLTYTFTLKPGLTYRASRGEQTDYAITAEDFVYAFQRMFSAETGSPYAVEFAAIEGGSAVLAGLAGPEALGVKASGDGTVVFTLSEPDDDFLRKLALPGAMPCDEGFFESTGGSYGLTADTTLSSGSFYLYNWTSGGLFLRREASDGLVDSLRLVQNTGSAASAEDLILNERCTAALDDTDAPTQLRAVSYSDTTWCLLFNTQQPALSSALLRQALTAAASQASLPVDEGLYAPAKGLVPEGLAVGGIDYRTAAGDPSPTLNGAYTLYRAARQTISSSDLMGITVLVPAGAGLTQAVQAINSVWQQELSLFFSLEEVPQEDFDQRLADGDYTIALAPVTCTDGSVYSFLRSFGPDGLTGYADTSFETLLAQAAAAAGSETRCALLAQAERQLLSGCAVMPLFAQQKRLLLADGVEGLVFDPYGPVLDLTWTTKQ</sequence>
<keyword evidence="4" id="KW-0732">Signal</keyword>
<dbReference type="GO" id="GO:1904680">
    <property type="term" value="F:peptide transmembrane transporter activity"/>
    <property type="evidence" value="ECO:0007669"/>
    <property type="project" value="TreeGrafter"/>
</dbReference>
<dbReference type="InterPro" id="IPR000914">
    <property type="entry name" value="SBP_5_dom"/>
</dbReference>
<evidence type="ECO:0000313" key="8">
    <source>
        <dbReference type="Proteomes" id="UP000823906"/>
    </source>
</evidence>
<dbReference type="GO" id="GO:0042597">
    <property type="term" value="C:periplasmic space"/>
    <property type="evidence" value="ECO:0007669"/>
    <property type="project" value="UniProtKB-ARBA"/>
</dbReference>
<proteinExistence type="inferred from homology"/>
<reference evidence="7" key="2">
    <citation type="submission" date="2021-04" db="EMBL/GenBank/DDBJ databases">
        <authorList>
            <person name="Gilroy R."/>
        </authorList>
    </citation>
    <scope>NUCLEOTIDE SEQUENCE</scope>
    <source>
        <strain evidence="7">ChiSjej5B23-2810</strain>
    </source>
</reference>
<dbReference type="AlphaFoldDB" id="A0A9D2T2G1"/>
<keyword evidence="5" id="KW-0812">Transmembrane</keyword>
<comment type="caution">
    <text evidence="7">The sequence shown here is derived from an EMBL/GenBank/DDBJ whole genome shotgun (WGS) entry which is preliminary data.</text>
</comment>
<name>A0A9D2T2G1_9FIRM</name>